<evidence type="ECO:0000313" key="2">
    <source>
        <dbReference type="EMBL" id="MBP2256568.1"/>
    </source>
</evidence>
<dbReference type="SMART" id="SM00278">
    <property type="entry name" value="HhH1"/>
    <property type="match status" value="2"/>
</dbReference>
<keyword evidence="3" id="KW-1185">Reference proteome</keyword>
<evidence type="ECO:0000259" key="1">
    <source>
        <dbReference type="SMART" id="SM00278"/>
    </source>
</evidence>
<dbReference type="Gene3D" id="1.10.150.280">
    <property type="entry name" value="AF1531-like domain"/>
    <property type="match status" value="1"/>
</dbReference>
<dbReference type="EMBL" id="JAGIKX010000002">
    <property type="protein sequence ID" value="MBP2256568.1"/>
    <property type="molecule type" value="Genomic_DNA"/>
</dbReference>
<dbReference type="InterPro" id="IPR003583">
    <property type="entry name" value="Hlx-hairpin-Hlx_DNA-bd_motif"/>
</dbReference>
<dbReference type="PANTHER" id="PTHR21180:SF32">
    <property type="entry name" value="ENDONUCLEASE_EXONUCLEASE_PHOSPHATASE FAMILY DOMAIN-CONTAINING PROTEIN 1"/>
    <property type="match status" value="1"/>
</dbReference>
<proteinExistence type="predicted"/>
<dbReference type="InterPro" id="IPR051675">
    <property type="entry name" value="Endo/Exo/Phosphatase_dom_1"/>
</dbReference>
<reference evidence="2 3" key="1">
    <citation type="submission" date="2021-03" db="EMBL/GenBank/DDBJ databases">
        <title>Genomic Encyclopedia of Type Strains, Phase IV (KMG-IV): sequencing the most valuable type-strain genomes for metagenomic binning, comparative biology and taxonomic classification.</title>
        <authorList>
            <person name="Goeker M."/>
        </authorList>
    </citation>
    <scope>NUCLEOTIDE SEQUENCE [LARGE SCALE GENOMIC DNA]</scope>
    <source>
        <strain evidence="2 3">DSM 25790</strain>
    </source>
</reference>
<sequence length="115" mass="12520">MIQMAGGFTKKADESIVNLAQKVQDEMVIQVPAKGVDSGHLADASQKTKESNKIKINEATQEEIESLSGIGPAKAQAIIQHREENGFFQTTEDLLEVSGIGEKTLENLQDELQIP</sequence>
<gene>
    <name evidence="2" type="ORF">J2Z81_000501</name>
</gene>
<evidence type="ECO:0000313" key="3">
    <source>
        <dbReference type="Proteomes" id="UP001519294"/>
    </source>
</evidence>
<dbReference type="Proteomes" id="UP001519294">
    <property type="component" value="Unassembled WGS sequence"/>
</dbReference>
<dbReference type="SUPFAM" id="SSF47781">
    <property type="entry name" value="RuvA domain 2-like"/>
    <property type="match status" value="1"/>
</dbReference>
<dbReference type="PANTHER" id="PTHR21180">
    <property type="entry name" value="ENDONUCLEASE/EXONUCLEASE/PHOSPHATASE FAMILY DOMAIN-CONTAINING PROTEIN 1"/>
    <property type="match status" value="1"/>
</dbReference>
<dbReference type="NCBIfam" id="TIGR00426">
    <property type="entry name" value="competence protein ComEA helix-hairpin-helix repeat region"/>
    <property type="match status" value="1"/>
</dbReference>
<dbReference type="InterPro" id="IPR010994">
    <property type="entry name" value="RuvA_2-like"/>
</dbReference>
<organism evidence="2 3">
    <name type="scientific">Virgibacillus alimentarius</name>
    <dbReference type="NCBI Taxonomy" id="698769"/>
    <lineage>
        <taxon>Bacteria</taxon>
        <taxon>Bacillati</taxon>
        <taxon>Bacillota</taxon>
        <taxon>Bacilli</taxon>
        <taxon>Bacillales</taxon>
        <taxon>Bacillaceae</taxon>
        <taxon>Virgibacillus</taxon>
    </lineage>
</organism>
<dbReference type="Pfam" id="PF12836">
    <property type="entry name" value="HHH_3"/>
    <property type="match status" value="1"/>
</dbReference>
<comment type="caution">
    <text evidence="2">The sequence shown here is derived from an EMBL/GenBank/DDBJ whole genome shotgun (WGS) entry which is preliminary data.</text>
</comment>
<feature type="domain" description="Helix-hairpin-helix DNA-binding motif class 1" evidence="1">
    <location>
        <begin position="62"/>
        <end position="81"/>
    </location>
</feature>
<name>A0ABS4S520_9BACI</name>
<dbReference type="InterPro" id="IPR004509">
    <property type="entry name" value="Competence_ComEA_HhH"/>
</dbReference>
<protein>
    <submittedName>
        <fullName evidence="2">Competence protein ComEA</fullName>
    </submittedName>
</protein>
<feature type="domain" description="Helix-hairpin-helix DNA-binding motif class 1" evidence="1">
    <location>
        <begin position="92"/>
        <end position="111"/>
    </location>
</feature>
<accession>A0ABS4S520</accession>